<dbReference type="EMBL" id="BMFS01000008">
    <property type="protein sequence ID" value="GGH02905.1"/>
    <property type="molecule type" value="Genomic_DNA"/>
</dbReference>
<keyword evidence="2" id="KW-1185">Reference proteome</keyword>
<gene>
    <name evidence="1" type="ORF">GCM10007420_19020</name>
</gene>
<proteinExistence type="predicted"/>
<organism evidence="1 2">
    <name type="scientific">Glycocaulis albus</name>
    <dbReference type="NCBI Taxonomy" id="1382801"/>
    <lineage>
        <taxon>Bacteria</taxon>
        <taxon>Pseudomonadati</taxon>
        <taxon>Pseudomonadota</taxon>
        <taxon>Alphaproteobacteria</taxon>
        <taxon>Maricaulales</taxon>
        <taxon>Maricaulaceae</taxon>
        <taxon>Glycocaulis</taxon>
    </lineage>
</organism>
<name>A0ABQ1XU00_9PROT</name>
<sequence>MPRSALIFHREAVEDGALAGLRGLAELLCALALSAPAMADLPTAREAYAAGDFARAETLASADPSAEAQAFAAGAALALLMADQTSDRRSTAGRLLTHARGAVTADDTLADAHLRMAAAIGFEGRYVGTLRAFMRRLPQQGHSHIQQAMTLDGDDPWGVAMLGAWHFEVVRRGGGRALGASLAEGMAAYGEAIARAPDDPVIAYFFAVALLASGEAAYMDAARAQLARSAELPPREGLDAALDTAISTRARMLLRAFEDDPAHAARLAVVEMER</sequence>
<evidence type="ECO:0000313" key="1">
    <source>
        <dbReference type="EMBL" id="GGH02905.1"/>
    </source>
</evidence>
<comment type="caution">
    <text evidence="1">The sequence shown here is derived from an EMBL/GenBank/DDBJ whole genome shotgun (WGS) entry which is preliminary data.</text>
</comment>
<reference evidence="2" key="1">
    <citation type="journal article" date="2019" name="Int. J. Syst. Evol. Microbiol.">
        <title>The Global Catalogue of Microorganisms (GCM) 10K type strain sequencing project: providing services to taxonomists for standard genome sequencing and annotation.</title>
        <authorList>
            <consortium name="The Broad Institute Genomics Platform"/>
            <consortium name="The Broad Institute Genome Sequencing Center for Infectious Disease"/>
            <person name="Wu L."/>
            <person name="Ma J."/>
        </authorList>
    </citation>
    <scope>NUCLEOTIDE SEQUENCE [LARGE SCALE GENOMIC DNA]</scope>
    <source>
        <strain evidence="2">CGMCC 1.12766</strain>
    </source>
</reference>
<evidence type="ECO:0000313" key="2">
    <source>
        <dbReference type="Proteomes" id="UP000648722"/>
    </source>
</evidence>
<dbReference type="Proteomes" id="UP000648722">
    <property type="component" value="Unassembled WGS sequence"/>
</dbReference>
<protein>
    <submittedName>
        <fullName evidence="1">Uncharacterized protein</fullName>
    </submittedName>
</protein>
<accession>A0ABQ1XU00</accession>